<evidence type="ECO:0000313" key="2">
    <source>
        <dbReference type="EMBL" id="GBP49504.1"/>
    </source>
</evidence>
<feature type="region of interest" description="Disordered" evidence="1">
    <location>
        <begin position="79"/>
        <end position="106"/>
    </location>
</feature>
<comment type="caution">
    <text evidence="2">The sequence shown here is derived from an EMBL/GenBank/DDBJ whole genome shotgun (WGS) entry which is preliminary data.</text>
</comment>
<reference evidence="2 3" key="1">
    <citation type="journal article" date="2019" name="Commun. Biol.">
        <title>The bagworm genome reveals a unique fibroin gene that provides high tensile strength.</title>
        <authorList>
            <person name="Kono N."/>
            <person name="Nakamura H."/>
            <person name="Ohtoshi R."/>
            <person name="Tomita M."/>
            <person name="Numata K."/>
            <person name="Arakawa K."/>
        </authorList>
    </citation>
    <scope>NUCLEOTIDE SEQUENCE [LARGE SCALE GENOMIC DNA]</scope>
</reference>
<keyword evidence="3" id="KW-1185">Reference proteome</keyword>
<feature type="compositionally biased region" description="Basic and acidic residues" evidence="1">
    <location>
        <begin position="95"/>
        <end position="106"/>
    </location>
</feature>
<feature type="region of interest" description="Disordered" evidence="1">
    <location>
        <begin position="1"/>
        <end position="20"/>
    </location>
</feature>
<dbReference type="EMBL" id="BGZK01000546">
    <property type="protein sequence ID" value="GBP49504.1"/>
    <property type="molecule type" value="Genomic_DNA"/>
</dbReference>
<gene>
    <name evidence="2" type="ORF">EVAR_45480_1</name>
</gene>
<dbReference type="Proteomes" id="UP000299102">
    <property type="component" value="Unassembled WGS sequence"/>
</dbReference>
<evidence type="ECO:0000313" key="3">
    <source>
        <dbReference type="Proteomes" id="UP000299102"/>
    </source>
</evidence>
<evidence type="ECO:0000256" key="1">
    <source>
        <dbReference type="SAM" id="MobiDB-lite"/>
    </source>
</evidence>
<sequence length="106" mass="11678">MRAAGRRPRPRCSGRDRARVSTAAGGGHVLYMALRTRATFNAKFSTVSPRVGSSIFQSKVRRARSYDVFKAKYEGYGVTRHDDGRAAPAPRRPAPGHEEAKCCGKR</sequence>
<protein>
    <submittedName>
        <fullName evidence="2">Uncharacterized protein</fullName>
    </submittedName>
</protein>
<dbReference type="AlphaFoldDB" id="A0A4C1WH92"/>
<name>A0A4C1WH92_EUMVA</name>
<accession>A0A4C1WH92</accession>
<feature type="compositionally biased region" description="Basic residues" evidence="1">
    <location>
        <begin position="1"/>
        <end position="12"/>
    </location>
</feature>
<proteinExistence type="predicted"/>
<organism evidence="2 3">
    <name type="scientific">Eumeta variegata</name>
    <name type="common">Bagworm moth</name>
    <name type="synonym">Eumeta japonica</name>
    <dbReference type="NCBI Taxonomy" id="151549"/>
    <lineage>
        <taxon>Eukaryota</taxon>
        <taxon>Metazoa</taxon>
        <taxon>Ecdysozoa</taxon>
        <taxon>Arthropoda</taxon>
        <taxon>Hexapoda</taxon>
        <taxon>Insecta</taxon>
        <taxon>Pterygota</taxon>
        <taxon>Neoptera</taxon>
        <taxon>Endopterygota</taxon>
        <taxon>Lepidoptera</taxon>
        <taxon>Glossata</taxon>
        <taxon>Ditrysia</taxon>
        <taxon>Tineoidea</taxon>
        <taxon>Psychidae</taxon>
        <taxon>Oiketicinae</taxon>
        <taxon>Eumeta</taxon>
    </lineage>
</organism>